<dbReference type="RefSeq" id="WP_189306288.1">
    <property type="nucleotide sequence ID" value="NZ_BMRP01000036.1"/>
</dbReference>
<proteinExistence type="predicted"/>
<organism evidence="1 2">
    <name type="scientific">Streptomyces albospinus</name>
    <dbReference type="NCBI Taxonomy" id="285515"/>
    <lineage>
        <taxon>Bacteria</taxon>
        <taxon>Bacillati</taxon>
        <taxon>Actinomycetota</taxon>
        <taxon>Actinomycetes</taxon>
        <taxon>Kitasatosporales</taxon>
        <taxon>Streptomycetaceae</taxon>
        <taxon>Streptomyces</taxon>
    </lineage>
</organism>
<sequence length="81" mass="9110">MSAGGWSRWCGRAEEAWHRHVRYRELYRQLDLVRAELRARTAWVDELTEEEVAEVLRGLGGCVDAMRAAGGEAPDRPEGAA</sequence>
<protein>
    <recommendedName>
        <fullName evidence="3">MarR family transcriptional regulator</fullName>
    </recommendedName>
</protein>
<keyword evidence="2" id="KW-1185">Reference proteome</keyword>
<evidence type="ECO:0008006" key="3">
    <source>
        <dbReference type="Google" id="ProtNLM"/>
    </source>
</evidence>
<accession>A0ABQ2VJ13</accession>
<dbReference type="EMBL" id="BMRP01000036">
    <property type="protein sequence ID" value="GGU90337.1"/>
    <property type="molecule type" value="Genomic_DNA"/>
</dbReference>
<gene>
    <name evidence="1" type="ORF">GCM10010211_66110</name>
</gene>
<evidence type="ECO:0000313" key="1">
    <source>
        <dbReference type="EMBL" id="GGU90337.1"/>
    </source>
</evidence>
<reference evidence="2" key="1">
    <citation type="journal article" date="2019" name="Int. J. Syst. Evol. Microbiol.">
        <title>The Global Catalogue of Microorganisms (GCM) 10K type strain sequencing project: providing services to taxonomists for standard genome sequencing and annotation.</title>
        <authorList>
            <consortium name="The Broad Institute Genomics Platform"/>
            <consortium name="The Broad Institute Genome Sequencing Center for Infectious Disease"/>
            <person name="Wu L."/>
            <person name="Ma J."/>
        </authorList>
    </citation>
    <scope>NUCLEOTIDE SEQUENCE [LARGE SCALE GENOMIC DNA]</scope>
    <source>
        <strain evidence="2">JCM 3399</strain>
    </source>
</reference>
<comment type="caution">
    <text evidence="1">The sequence shown here is derived from an EMBL/GenBank/DDBJ whole genome shotgun (WGS) entry which is preliminary data.</text>
</comment>
<name>A0ABQ2VJ13_9ACTN</name>
<dbReference type="Proteomes" id="UP000654471">
    <property type="component" value="Unassembled WGS sequence"/>
</dbReference>
<evidence type="ECO:0000313" key="2">
    <source>
        <dbReference type="Proteomes" id="UP000654471"/>
    </source>
</evidence>